<dbReference type="SUPFAM" id="SSF57903">
    <property type="entry name" value="FYVE/PHD zinc finger"/>
    <property type="match status" value="1"/>
</dbReference>
<dbReference type="Pfam" id="PF00628">
    <property type="entry name" value="PHD"/>
    <property type="match status" value="1"/>
</dbReference>
<keyword evidence="2 4" id="KW-0863">Zinc-finger</keyword>
<evidence type="ECO:0000313" key="9">
    <source>
        <dbReference type="EMBL" id="KAG7307079.1"/>
    </source>
</evidence>
<dbReference type="InterPro" id="IPR001965">
    <property type="entry name" value="Znf_PHD"/>
</dbReference>
<feature type="domain" description="PHD-type" evidence="7">
    <location>
        <begin position="1"/>
        <end position="54"/>
    </location>
</feature>
<evidence type="ECO:0000259" key="7">
    <source>
        <dbReference type="PROSITE" id="PS50016"/>
    </source>
</evidence>
<dbReference type="InterPro" id="IPR057251">
    <property type="entry name" value="FP_C"/>
</dbReference>
<evidence type="ECO:0000256" key="4">
    <source>
        <dbReference type="PROSITE-ProRule" id="PRU00146"/>
    </source>
</evidence>
<dbReference type="InterPro" id="IPR011011">
    <property type="entry name" value="Znf_FYVE_PHD"/>
</dbReference>
<dbReference type="CDD" id="cd15489">
    <property type="entry name" value="PHD_SF"/>
    <property type="match status" value="1"/>
</dbReference>
<dbReference type="InterPro" id="IPR019787">
    <property type="entry name" value="Znf_PHD-finger"/>
</dbReference>
<accession>A0ABQ7QPV7</accession>
<sequence length="347" mass="38595">MDCEACQQKIKAKQPFIVCTTQGCGKHYHIACTTTSQSAPIDTNTWICQDCICAKKKGGDNSATPVRSAPSNITQRQGKPKSKVEVPIDDYANEIRLLRKEMGKITESVAEVLKSMKTYNERLDKIDAKLDSTDTRLKVLETQRDTEIAELKATISELKIESNNFHQAALKNDLEIIGLPETRSENLVHAVLVMSQKLGVNLSESDINGVNRVGPRLGLQDLGGQKIGRPSHRPVVVTLLRKVQRDNFLKSAKTRRNLTTKDLEMEGPAHQLYINERLTYATRQLFRAARARNKSTGLYKHCWVSGGRLYLRKLDGSPALSIGSHDELEQRFSGAKCQTGTHGTPTA</sequence>
<evidence type="ECO:0000313" key="8">
    <source>
        <dbReference type="EMBL" id="KAG7301208.1"/>
    </source>
</evidence>
<name>A0ABQ7QPV7_PLUXY</name>
<dbReference type="SMART" id="SM00249">
    <property type="entry name" value="PHD"/>
    <property type="match status" value="1"/>
</dbReference>
<dbReference type="InterPro" id="IPR013083">
    <property type="entry name" value="Znf_RING/FYVE/PHD"/>
</dbReference>
<dbReference type="Gene3D" id="1.10.287.1490">
    <property type="match status" value="1"/>
</dbReference>
<reference evidence="9 10" key="1">
    <citation type="submission" date="2021-06" db="EMBL/GenBank/DDBJ databases">
        <title>A haploid diamondback moth (Plutella xylostella L.) genome assembly resolves 31 chromosomes and identifies a diamide resistance mutation.</title>
        <authorList>
            <person name="Ward C.M."/>
            <person name="Perry K.D."/>
            <person name="Baker G."/>
            <person name="Powis K."/>
            <person name="Heckel D.G."/>
            <person name="Baxter S.W."/>
        </authorList>
    </citation>
    <scope>NUCLEOTIDE SEQUENCE [LARGE SCALE GENOMIC DNA]</scope>
    <source>
        <strain evidence="9 10">LV</strain>
        <tissue evidence="9">Single pupa</tissue>
    </source>
</reference>
<dbReference type="InterPro" id="IPR019786">
    <property type="entry name" value="Zinc_finger_PHD-type_CS"/>
</dbReference>
<proteinExistence type="predicted"/>
<dbReference type="Proteomes" id="UP000823941">
    <property type="component" value="Chromosome 19"/>
</dbReference>
<organism evidence="9 10">
    <name type="scientific">Plutella xylostella</name>
    <name type="common">Diamondback moth</name>
    <name type="synonym">Plutella maculipennis</name>
    <dbReference type="NCBI Taxonomy" id="51655"/>
    <lineage>
        <taxon>Eukaryota</taxon>
        <taxon>Metazoa</taxon>
        <taxon>Ecdysozoa</taxon>
        <taxon>Arthropoda</taxon>
        <taxon>Hexapoda</taxon>
        <taxon>Insecta</taxon>
        <taxon>Pterygota</taxon>
        <taxon>Neoptera</taxon>
        <taxon>Endopterygota</taxon>
        <taxon>Lepidoptera</taxon>
        <taxon>Glossata</taxon>
        <taxon>Ditrysia</taxon>
        <taxon>Yponomeutoidea</taxon>
        <taxon>Plutellidae</taxon>
        <taxon>Plutella</taxon>
    </lineage>
</organism>
<evidence type="ECO:0000256" key="2">
    <source>
        <dbReference type="ARBA" id="ARBA00022771"/>
    </source>
</evidence>
<keyword evidence="10" id="KW-1185">Reference proteome</keyword>
<evidence type="ECO:0000256" key="1">
    <source>
        <dbReference type="ARBA" id="ARBA00022723"/>
    </source>
</evidence>
<feature type="region of interest" description="Disordered" evidence="6">
    <location>
        <begin position="58"/>
        <end position="83"/>
    </location>
</feature>
<evidence type="ECO:0000256" key="3">
    <source>
        <dbReference type="ARBA" id="ARBA00022833"/>
    </source>
</evidence>
<feature type="coiled-coil region" evidence="5">
    <location>
        <begin position="88"/>
        <end position="143"/>
    </location>
</feature>
<keyword evidence="5" id="KW-0175">Coiled coil</keyword>
<dbReference type="Gene3D" id="3.30.40.10">
    <property type="entry name" value="Zinc/RING finger domain, C3HC4 (zinc finger)"/>
    <property type="match status" value="1"/>
</dbReference>
<dbReference type="PROSITE" id="PS01359">
    <property type="entry name" value="ZF_PHD_1"/>
    <property type="match status" value="1"/>
</dbReference>
<dbReference type="Proteomes" id="UP000823941">
    <property type="component" value="Chromosome 10"/>
</dbReference>
<protein>
    <recommendedName>
        <fullName evidence="7">PHD-type domain-containing protein</fullName>
    </recommendedName>
</protein>
<dbReference type="EMBL" id="JAHIBW010000010">
    <property type="protein sequence ID" value="KAG7307079.1"/>
    <property type="molecule type" value="Genomic_DNA"/>
</dbReference>
<evidence type="ECO:0000256" key="6">
    <source>
        <dbReference type="SAM" id="MobiDB-lite"/>
    </source>
</evidence>
<keyword evidence="1" id="KW-0479">Metal-binding</keyword>
<dbReference type="PROSITE" id="PS50016">
    <property type="entry name" value="ZF_PHD_2"/>
    <property type="match status" value="1"/>
</dbReference>
<evidence type="ECO:0000256" key="5">
    <source>
        <dbReference type="SAM" id="Coils"/>
    </source>
</evidence>
<gene>
    <name evidence="9" type="ORF">JYU34_007214</name>
    <name evidence="8" type="ORF">JYU34_014092</name>
</gene>
<keyword evidence="3" id="KW-0862">Zinc</keyword>
<feature type="compositionally biased region" description="Polar residues" evidence="6">
    <location>
        <begin position="61"/>
        <end position="77"/>
    </location>
</feature>
<dbReference type="Pfam" id="PF25298">
    <property type="entry name" value="Baculo_FP_2nd"/>
    <property type="match status" value="1"/>
</dbReference>
<comment type="caution">
    <text evidence="9">The sequence shown here is derived from an EMBL/GenBank/DDBJ whole genome shotgun (WGS) entry which is preliminary data.</text>
</comment>
<dbReference type="EMBL" id="JAHIBW010000019">
    <property type="protein sequence ID" value="KAG7301208.1"/>
    <property type="molecule type" value="Genomic_DNA"/>
</dbReference>
<evidence type="ECO:0000313" key="10">
    <source>
        <dbReference type="Proteomes" id="UP000823941"/>
    </source>
</evidence>